<reference evidence="2" key="1">
    <citation type="submission" date="2014-02" db="EMBL/GenBank/DDBJ databases">
        <title>Complete genome sequence and comparative genomic analysis of the nitrogen-fixing bacterium Leptospirillum ferriphilum YSK.</title>
        <authorList>
            <person name="Guo X."/>
            <person name="Yin H."/>
            <person name="Liang Y."/>
            <person name="Hu Q."/>
            <person name="Ma L."/>
            <person name="Xiao Y."/>
            <person name="Zhang X."/>
            <person name="Qiu G."/>
            <person name="Liu X."/>
        </authorList>
    </citation>
    <scope>NUCLEOTIDE SEQUENCE [LARGE SCALE GENOMIC DNA]</scope>
    <source>
        <strain evidence="2">YSK</strain>
    </source>
</reference>
<dbReference type="HOGENOM" id="CLU_2585401_0_0_0"/>
<evidence type="ECO:0000313" key="1">
    <source>
        <dbReference type="EMBL" id="AIA31808.1"/>
    </source>
</evidence>
<accession>A0A059XY59</accession>
<protein>
    <submittedName>
        <fullName evidence="1">Uncharacterized protein</fullName>
    </submittedName>
</protein>
<dbReference type="Proteomes" id="UP000027059">
    <property type="component" value="Chromosome"/>
</dbReference>
<name>A0A059XY59_9BACT</name>
<keyword evidence="2" id="KW-1185">Reference proteome</keyword>
<reference evidence="1 2" key="2">
    <citation type="journal article" date="2015" name="Biomed. Res. Int.">
        <title>Effects of Arsenite Resistance on the Growth and Functional Gene Expression of Leptospirillum ferriphilum and Acidithiobacillus thiooxidans in Pure Culture and Coculture.</title>
        <authorList>
            <person name="Jiang H."/>
            <person name="Liang Y."/>
            <person name="Yin H."/>
            <person name="Xiao Y."/>
            <person name="Guo X."/>
            <person name="Xu Y."/>
            <person name="Hu Q."/>
            <person name="Liu H."/>
            <person name="Liu X."/>
        </authorList>
    </citation>
    <scope>NUCLEOTIDE SEQUENCE [LARGE SCALE GENOMIC DNA]</scope>
    <source>
        <strain evidence="1 2">YSK</strain>
    </source>
</reference>
<dbReference type="KEGG" id="lfp:Y981_08265"/>
<proteinExistence type="predicted"/>
<dbReference type="AlphaFoldDB" id="A0A059XY59"/>
<organism evidence="1 2">
    <name type="scientific">Leptospirillum ferriphilum YSK</name>
    <dbReference type="NCBI Taxonomy" id="1441628"/>
    <lineage>
        <taxon>Bacteria</taxon>
        <taxon>Pseudomonadati</taxon>
        <taxon>Nitrospirota</taxon>
        <taxon>Nitrospiria</taxon>
        <taxon>Nitrospirales</taxon>
        <taxon>Nitrospiraceae</taxon>
        <taxon>Leptospirillum</taxon>
    </lineage>
</organism>
<sequence>MGLWARNEERKFLFGWSIMIENPHPDALLKLHSLARTLPWVPCSSGADPNFPPIFRNDPPEHARSGQFLIAFLDSTPLHP</sequence>
<evidence type="ECO:0000313" key="2">
    <source>
        <dbReference type="Proteomes" id="UP000027059"/>
    </source>
</evidence>
<gene>
    <name evidence="1" type="ORF">Y981_08265</name>
</gene>
<dbReference type="EMBL" id="CP007243">
    <property type="protein sequence ID" value="AIA31808.1"/>
    <property type="molecule type" value="Genomic_DNA"/>
</dbReference>